<evidence type="ECO:0000256" key="13">
    <source>
        <dbReference type="HAMAP-Rule" id="MF_00409"/>
    </source>
</evidence>
<dbReference type="Proteomes" id="UP001548590">
    <property type="component" value="Unassembled WGS sequence"/>
</dbReference>
<proteinExistence type="inferred from homology"/>
<evidence type="ECO:0000256" key="1">
    <source>
        <dbReference type="ARBA" id="ARBA00002274"/>
    </source>
</evidence>
<evidence type="ECO:0000256" key="9">
    <source>
        <dbReference type="ARBA" id="ARBA00022777"/>
    </source>
</evidence>
<dbReference type="PANTHER" id="PTHR42724:SF1">
    <property type="entry name" value="TETRAACYLDISACCHARIDE 4'-KINASE, MITOCHONDRIAL-RELATED"/>
    <property type="match status" value="1"/>
</dbReference>
<dbReference type="InterPro" id="IPR027417">
    <property type="entry name" value="P-loop_NTPase"/>
</dbReference>
<keyword evidence="5 13" id="KW-0444">Lipid biosynthesis</keyword>
<dbReference type="InterPro" id="IPR003758">
    <property type="entry name" value="LpxK"/>
</dbReference>
<feature type="binding site" evidence="13">
    <location>
        <begin position="58"/>
        <end position="65"/>
    </location>
    <ligand>
        <name>ATP</name>
        <dbReference type="ChEBI" id="CHEBI:30616"/>
    </ligand>
</feature>
<dbReference type="NCBIfam" id="TIGR00682">
    <property type="entry name" value="lpxK"/>
    <property type="match status" value="1"/>
</dbReference>
<dbReference type="Pfam" id="PF02606">
    <property type="entry name" value="LpxK"/>
    <property type="match status" value="1"/>
</dbReference>
<organism evidence="14 15">
    <name type="scientific">Uliginosibacterium paludis</name>
    <dbReference type="NCBI Taxonomy" id="1615952"/>
    <lineage>
        <taxon>Bacteria</taxon>
        <taxon>Pseudomonadati</taxon>
        <taxon>Pseudomonadota</taxon>
        <taxon>Betaproteobacteria</taxon>
        <taxon>Rhodocyclales</taxon>
        <taxon>Zoogloeaceae</taxon>
        <taxon>Uliginosibacterium</taxon>
    </lineage>
</organism>
<keyword evidence="6 13" id="KW-0441">Lipid A biosynthesis</keyword>
<dbReference type="EC" id="2.7.1.130" evidence="3 13"/>
<dbReference type="SUPFAM" id="SSF52540">
    <property type="entry name" value="P-loop containing nucleoside triphosphate hydrolases"/>
    <property type="match status" value="1"/>
</dbReference>
<keyword evidence="9 13" id="KW-0418">Kinase</keyword>
<evidence type="ECO:0000313" key="15">
    <source>
        <dbReference type="Proteomes" id="UP001548590"/>
    </source>
</evidence>
<evidence type="ECO:0000256" key="2">
    <source>
        <dbReference type="ARBA" id="ARBA00004870"/>
    </source>
</evidence>
<keyword evidence="8 13" id="KW-0547">Nucleotide-binding</keyword>
<dbReference type="HAMAP" id="MF_00409">
    <property type="entry name" value="LpxK"/>
    <property type="match status" value="1"/>
</dbReference>
<comment type="function">
    <text evidence="1 13">Transfers the gamma-phosphate of ATP to the 4'-position of a tetraacyldisaccharide 1-phosphate intermediate (termed DS-1-P) to form tetraacyldisaccharide 1,4'-bis-phosphate (lipid IVA).</text>
</comment>
<dbReference type="RefSeq" id="WP_345927821.1">
    <property type="nucleotide sequence ID" value="NZ_JBDIVF010000004.1"/>
</dbReference>
<keyword evidence="10 13" id="KW-0067">ATP-binding</keyword>
<gene>
    <name evidence="13 14" type="primary">lpxK</name>
    <name evidence="14" type="ORF">ABVT11_11880</name>
</gene>
<comment type="pathway">
    <text evidence="2 13">Glycolipid biosynthesis; lipid IV(A) biosynthesis; lipid IV(A) from (3R)-3-hydroxytetradecanoyl-[acyl-carrier-protein] and UDP-N-acetyl-alpha-D-glucosamine: step 6/6.</text>
</comment>
<keyword evidence="11 13" id="KW-0443">Lipid metabolism</keyword>
<reference evidence="14 15" key="1">
    <citation type="submission" date="2024-07" db="EMBL/GenBank/DDBJ databases">
        <title>Uliginosibacterium paludis KCTC:42655.</title>
        <authorList>
            <person name="Kim M.K."/>
        </authorList>
    </citation>
    <scope>NUCLEOTIDE SEQUENCE [LARGE SCALE GENOMIC DNA]</scope>
    <source>
        <strain evidence="14 15">KCTC 42655</strain>
    </source>
</reference>
<comment type="caution">
    <text evidence="14">The sequence shown here is derived from an EMBL/GenBank/DDBJ whole genome shotgun (WGS) entry which is preliminary data.</text>
</comment>
<comment type="similarity">
    <text evidence="13">Belongs to the LpxK family.</text>
</comment>
<sequence>MALKRPSWWERRAGLALLALPLSLLFFLVSSIRRRLYRAGLLRSVTLPVPVIVVGNLAAGGSGKTPVVIWLTQALHARGFHPGIVSRGYGGSASGPQRVSADSDPGLVGDEPVLLARRTGFPLWVGRDRVAAAQALLHGSPEVDVIVTDDGLQHYRLGRRAEVVVLNERILGNAWLMPSGPLREPLERLAGVDLIVANGELSPALEARLPRPAVSMTLAPGGFYRLDDPQQHCEASHFPAGRVHALAGIADPERFFASLRSMGLRLASCRAFGDHENFLREDLSVPEGDVLLITEKDAVKCAALAPADCWVLPVDAQIDDAALAPILERLHGSEAA</sequence>
<protein>
    <recommendedName>
        <fullName evidence="4 13">Tetraacyldisaccharide 4'-kinase</fullName>
        <ecNumber evidence="3 13">2.7.1.130</ecNumber>
    </recommendedName>
    <alternativeName>
        <fullName evidence="12 13">Lipid A 4'-kinase</fullName>
    </alternativeName>
</protein>
<comment type="catalytic activity">
    <reaction evidence="13">
        <text>a lipid A disaccharide + ATP = a lipid IVA + ADP + H(+)</text>
        <dbReference type="Rhea" id="RHEA:67840"/>
        <dbReference type="ChEBI" id="CHEBI:15378"/>
        <dbReference type="ChEBI" id="CHEBI:30616"/>
        <dbReference type="ChEBI" id="CHEBI:176343"/>
        <dbReference type="ChEBI" id="CHEBI:176425"/>
        <dbReference type="ChEBI" id="CHEBI:456216"/>
        <dbReference type="EC" id="2.7.1.130"/>
    </reaction>
</comment>
<evidence type="ECO:0000256" key="6">
    <source>
        <dbReference type="ARBA" id="ARBA00022556"/>
    </source>
</evidence>
<dbReference type="EMBL" id="JBEWLZ010000006">
    <property type="protein sequence ID" value="MET1490525.1"/>
    <property type="molecule type" value="Genomic_DNA"/>
</dbReference>
<evidence type="ECO:0000256" key="10">
    <source>
        <dbReference type="ARBA" id="ARBA00022840"/>
    </source>
</evidence>
<name>A0ABV2CRI5_9RHOO</name>
<evidence type="ECO:0000256" key="5">
    <source>
        <dbReference type="ARBA" id="ARBA00022516"/>
    </source>
</evidence>
<evidence type="ECO:0000256" key="11">
    <source>
        <dbReference type="ARBA" id="ARBA00023098"/>
    </source>
</evidence>
<keyword evidence="15" id="KW-1185">Reference proteome</keyword>
<evidence type="ECO:0000313" key="14">
    <source>
        <dbReference type="EMBL" id="MET1490525.1"/>
    </source>
</evidence>
<keyword evidence="7 13" id="KW-0808">Transferase</keyword>
<evidence type="ECO:0000256" key="8">
    <source>
        <dbReference type="ARBA" id="ARBA00022741"/>
    </source>
</evidence>
<evidence type="ECO:0000256" key="12">
    <source>
        <dbReference type="ARBA" id="ARBA00029757"/>
    </source>
</evidence>
<accession>A0ABV2CRI5</accession>
<dbReference type="GO" id="GO:0009029">
    <property type="term" value="F:lipid-A 4'-kinase activity"/>
    <property type="evidence" value="ECO:0007669"/>
    <property type="project" value="UniProtKB-EC"/>
</dbReference>
<dbReference type="PANTHER" id="PTHR42724">
    <property type="entry name" value="TETRAACYLDISACCHARIDE 4'-KINASE"/>
    <property type="match status" value="1"/>
</dbReference>
<evidence type="ECO:0000256" key="3">
    <source>
        <dbReference type="ARBA" id="ARBA00012071"/>
    </source>
</evidence>
<evidence type="ECO:0000256" key="7">
    <source>
        <dbReference type="ARBA" id="ARBA00022679"/>
    </source>
</evidence>
<evidence type="ECO:0000256" key="4">
    <source>
        <dbReference type="ARBA" id="ARBA00016436"/>
    </source>
</evidence>